<dbReference type="InterPro" id="IPR005235">
    <property type="entry name" value="YmdB-like"/>
</dbReference>
<evidence type="ECO:0000256" key="4">
    <source>
        <dbReference type="ARBA" id="ARBA00061401"/>
    </source>
</evidence>
<comment type="similarity">
    <text evidence="4">Belongs to the YmdB-like family.</text>
</comment>
<organism evidence="7 8">
    <name type="scientific">Longimicrobium terrae</name>
    <dbReference type="NCBI Taxonomy" id="1639882"/>
    <lineage>
        <taxon>Bacteria</taxon>
        <taxon>Pseudomonadati</taxon>
        <taxon>Gemmatimonadota</taxon>
        <taxon>Longimicrobiia</taxon>
        <taxon>Longimicrobiales</taxon>
        <taxon>Longimicrobiaceae</taxon>
        <taxon>Longimicrobium</taxon>
    </lineage>
</organism>
<feature type="binding site" evidence="6">
    <location>
        <position position="8"/>
    </location>
    <ligand>
        <name>Fe cation</name>
        <dbReference type="ChEBI" id="CHEBI:24875"/>
        <label>1</label>
    </ligand>
</feature>
<dbReference type="InterPro" id="IPR029052">
    <property type="entry name" value="Metallo-depent_PP-like"/>
</dbReference>
<dbReference type="Pfam" id="PF13277">
    <property type="entry name" value="YmdB"/>
    <property type="match status" value="1"/>
</dbReference>
<dbReference type="GO" id="GO:0046872">
    <property type="term" value="F:metal ion binding"/>
    <property type="evidence" value="ECO:0007669"/>
    <property type="project" value="UniProtKB-KW"/>
</dbReference>
<evidence type="ECO:0008006" key="9">
    <source>
        <dbReference type="Google" id="ProtNLM"/>
    </source>
</evidence>
<dbReference type="PIRSF" id="PIRSF004789">
    <property type="entry name" value="DR1281"/>
    <property type="match status" value="1"/>
</dbReference>
<name>A0A841GWK4_9BACT</name>
<dbReference type="FunFam" id="3.60.21.10:FF:000016">
    <property type="entry name" value="Putative metallophosphoesterase"/>
    <property type="match status" value="1"/>
</dbReference>
<dbReference type="RefSeq" id="WP_170037367.1">
    <property type="nucleotide sequence ID" value="NZ_JABDTL010000002.1"/>
</dbReference>
<feature type="active site" description="Proton donor" evidence="5">
    <location>
        <position position="68"/>
    </location>
</feature>
<dbReference type="SUPFAM" id="SSF56300">
    <property type="entry name" value="Metallo-dependent phosphatases"/>
    <property type="match status" value="1"/>
</dbReference>
<keyword evidence="1 6" id="KW-0479">Metal-binding</keyword>
<dbReference type="PANTHER" id="PTHR36303">
    <property type="entry name" value="2',3'-CYCLIC-NUCLEOTIDE 2'-PHOSPHODIESTERASE"/>
    <property type="match status" value="1"/>
</dbReference>
<feature type="binding site" evidence="6">
    <location>
        <position position="175"/>
    </location>
    <ligand>
        <name>Fe cation</name>
        <dbReference type="ChEBI" id="CHEBI:24875"/>
        <label>2</label>
    </ligand>
</feature>
<comment type="caution">
    <text evidence="7">The sequence shown here is derived from an EMBL/GenBank/DDBJ whole genome shotgun (WGS) entry which is preliminary data.</text>
</comment>
<keyword evidence="3" id="KW-0408">Iron</keyword>
<feature type="binding site" evidence="6">
    <location>
        <position position="40"/>
    </location>
    <ligand>
        <name>Fe cation</name>
        <dbReference type="ChEBI" id="CHEBI:24875"/>
        <label>1</label>
    </ligand>
</feature>
<feature type="binding site" evidence="6">
    <location>
        <position position="39"/>
    </location>
    <ligand>
        <name>Fe cation</name>
        <dbReference type="ChEBI" id="CHEBI:24875"/>
        <label>1</label>
    </ligand>
</feature>
<dbReference type="Gene3D" id="3.60.21.10">
    <property type="match status" value="1"/>
</dbReference>
<feature type="binding site" evidence="6">
    <location>
        <position position="150"/>
    </location>
    <ligand>
        <name>Fe cation</name>
        <dbReference type="ChEBI" id="CHEBI:24875"/>
        <label>2</label>
    </ligand>
</feature>
<proteinExistence type="inferred from homology"/>
<reference evidence="7 8" key="1">
    <citation type="submission" date="2020-08" db="EMBL/GenBank/DDBJ databases">
        <title>Genomic Encyclopedia of Type Strains, Phase IV (KMG-IV): sequencing the most valuable type-strain genomes for metagenomic binning, comparative biology and taxonomic classification.</title>
        <authorList>
            <person name="Goeker M."/>
        </authorList>
    </citation>
    <scope>NUCLEOTIDE SEQUENCE [LARGE SCALE GENOMIC DNA]</scope>
    <source>
        <strain evidence="7 8">DSM 29007</strain>
    </source>
</reference>
<evidence type="ECO:0000256" key="6">
    <source>
        <dbReference type="PIRSR" id="PIRSR004789-51"/>
    </source>
</evidence>
<dbReference type="EMBL" id="JACHIA010000002">
    <property type="protein sequence ID" value="MBB6069555.1"/>
    <property type="molecule type" value="Genomic_DNA"/>
</dbReference>
<evidence type="ECO:0000256" key="5">
    <source>
        <dbReference type="PIRSR" id="PIRSR004789-50"/>
    </source>
</evidence>
<dbReference type="GO" id="GO:0004113">
    <property type="term" value="F:2',3'-cyclic-nucleotide 3'-phosphodiesterase activity"/>
    <property type="evidence" value="ECO:0007669"/>
    <property type="project" value="TreeGrafter"/>
</dbReference>
<evidence type="ECO:0000313" key="8">
    <source>
        <dbReference type="Proteomes" id="UP000582837"/>
    </source>
</evidence>
<evidence type="ECO:0000256" key="3">
    <source>
        <dbReference type="ARBA" id="ARBA00023004"/>
    </source>
</evidence>
<dbReference type="CDD" id="cd07382">
    <property type="entry name" value="MPP_DR1281"/>
    <property type="match status" value="1"/>
</dbReference>
<evidence type="ECO:0000313" key="7">
    <source>
        <dbReference type="EMBL" id="MBB6069555.1"/>
    </source>
</evidence>
<dbReference type="AlphaFoldDB" id="A0A841GWK4"/>
<gene>
    <name evidence="7" type="ORF">HNQ61_001170</name>
</gene>
<keyword evidence="2" id="KW-0378">Hydrolase</keyword>
<dbReference type="NCBIfam" id="TIGR00282">
    <property type="entry name" value="TIGR00282 family metallophosphoesterase"/>
    <property type="match status" value="1"/>
</dbReference>
<dbReference type="Proteomes" id="UP000582837">
    <property type="component" value="Unassembled WGS sequence"/>
</dbReference>
<evidence type="ECO:0000256" key="2">
    <source>
        <dbReference type="ARBA" id="ARBA00022801"/>
    </source>
</evidence>
<accession>A0A841GWK4</accession>
<dbReference type="PANTHER" id="PTHR36303:SF1">
    <property type="entry name" value="2',3'-CYCLIC-NUCLEOTIDE 2'-PHOSPHODIESTERASE"/>
    <property type="match status" value="1"/>
</dbReference>
<evidence type="ECO:0000256" key="1">
    <source>
        <dbReference type="ARBA" id="ARBA00022723"/>
    </source>
</evidence>
<protein>
    <recommendedName>
        <fullName evidence="9">TIGR00282 family metallophosphoesterase</fullName>
    </recommendedName>
</protein>
<feature type="binding site" evidence="6">
    <location>
        <position position="39"/>
    </location>
    <ligand>
        <name>Fe cation</name>
        <dbReference type="ChEBI" id="CHEBI:24875"/>
        <label>2</label>
    </ligand>
</feature>
<feature type="binding site" evidence="6">
    <location>
        <position position="177"/>
    </location>
    <ligand>
        <name>Fe cation</name>
        <dbReference type="ChEBI" id="CHEBI:24875"/>
        <label>1</label>
    </ligand>
</feature>
<sequence length="270" mass="29537">MRILFVADVIGSPGRRTLTQLLRLVKKDVNADVVVANGENSAGGFGITPEIVREFRETGVDVITTGNHVWDKKEILPLLKTEPRLLRPHNYPPGNPGRGSVVIEAAGRRLAVLNLQGRTFMSPIDDPFRAVDGLLAELKDEADVFVVEFHAEATSEKQAFARYLDGRVAAVVGTHTHVQTADERILPKGTARITDLGMTGGMDGIIGMKWELSVERQLTLTRGERLQPADGDLTLQGAVVEVDAGTGLARSIERVNVPYERVLQGEFRKK</sequence>
<feature type="binding site" evidence="6">
    <location>
        <position position="67"/>
    </location>
    <ligand>
        <name>Fe cation</name>
        <dbReference type="ChEBI" id="CHEBI:24875"/>
        <label>2</label>
    </ligand>
</feature>
<keyword evidence="8" id="KW-1185">Reference proteome</keyword>